<dbReference type="PANTHER" id="PTHR43849">
    <property type="entry name" value="BLL3936 PROTEIN"/>
    <property type="match status" value="1"/>
</dbReference>
<feature type="transmembrane region" description="Helical" evidence="2">
    <location>
        <begin position="504"/>
        <end position="522"/>
    </location>
</feature>
<protein>
    <submittedName>
        <fullName evidence="4">Neu5Ac permease</fullName>
    </submittedName>
</protein>
<sequence>MVDKNLENKNENLNEEIKTDNANEKDKGINEINNNVDHGELGDLTDTKKATKNVDELLEKYDLDSSKLRKLSGKTALLVTVVAILMSAFHLFTAARGTLLAMQQRSLHLIFAFSLGFALYPGFKKSSKNKIDIPDWILIILSIVVWGYIFTNIEYIALKGGKMSTIDEVFGILAILLTLEVTRRVVGPELPIVTIVFLLFAYFGRHMPGILNHRGFGITRIVSHMYMTTEGIMGTPLGVSSTFVFMFILFGSFLDKTGVGQFFIDFAYALTGSTRSGPAMTSVVSSGLMGSISGSSVANTVTTGAFTIPLMKKVGYAPYYAGAVEATSSTGGQIMPPVMGAAAFIMADFTGFQYIEIVKAAVIPAVLYYIAVGTMVHLEACKIGLKGLPREQLPKISNIILKQGYLLFPLIAIVYMLVKQQPPMNAALAGIVVGVVVAFIAALVKKDGSFTYKSVLQAMESGAKGALGVACACACAGMIVGVVTLTGFGLKIAEVIVKIAQGRLIPTLILTMVSSIILGMGLPTTAKYIVLATMAVPAITKLGVNLMCAHLFILYFGVVADVTPPVALAAYAGAGIAGANSMKTGFQAFKLALGAFIIPYIFCINPHLVMIDKVVGTTISWLPITAALPNIATALIGTICLAGCVEGYLFGRLRPWQRIILIIAALGLLDPNTLTDIIGLGALALIFISQKLLNKNKAQAA</sequence>
<feature type="transmembrane region" description="Helical" evidence="2">
    <location>
        <begin position="192"/>
        <end position="211"/>
    </location>
</feature>
<feature type="transmembrane region" description="Helical" evidence="2">
    <location>
        <begin position="465"/>
        <end position="492"/>
    </location>
</feature>
<evidence type="ECO:0000313" key="4">
    <source>
        <dbReference type="EMBL" id="SUB56713.1"/>
    </source>
</evidence>
<keyword evidence="2" id="KW-0472">Membrane</keyword>
<reference evidence="4 5" key="1">
    <citation type="submission" date="2018-06" db="EMBL/GenBank/DDBJ databases">
        <authorList>
            <consortium name="Pathogen Informatics"/>
            <person name="Doyle S."/>
        </authorList>
    </citation>
    <scope>NUCLEOTIDE SEQUENCE [LARGE SCALE GENOMIC DNA]</scope>
    <source>
        <strain evidence="4 5">NCTC13149</strain>
    </source>
</reference>
<feature type="transmembrane region" description="Helical" evidence="2">
    <location>
        <begin position="591"/>
        <end position="611"/>
    </location>
</feature>
<dbReference type="RefSeq" id="WP_019034458.1">
    <property type="nucleotide sequence ID" value="NZ_UGSZ01000001.1"/>
</dbReference>
<dbReference type="InterPro" id="IPR011853">
    <property type="entry name" value="TRAP_DctM-Dct_fused"/>
</dbReference>
<feature type="region of interest" description="Disordered" evidence="1">
    <location>
        <begin position="1"/>
        <end position="34"/>
    </location>
</feature>
<evidence type="ECO:0000259" key="3">
    <source>
        <dbReference type="Pfam" id="PF06808"/>
    </source>
</evidence>
<evidence type="ECO:0000256" key="2">
    <source>
        <dbReference type="SAM" id="Phobius"/>
    </source>
</evidence>
<keyword evidence="2" id="KW-0812">Transmembrane</keyword>
<feature type="transmembrane region" description="Helical" evidence="2">
    <location>
        <begin position="399"/>
        <end position="418"/>
    </location>
</feature>
<evidence type="ECO:0000313" key="5">
    <source>
        <dbReference type="Proteomes" id="UP000255517"/>
    </source>
</evidence>
<feature type="transmembrane region" description="Helical" evidence="2">
    <location>
        <begin position="136"/>
        <end position="157"/>
    </location>
</feature>
<gene>
    <name evidence="4" type="primary">siaT_3</name>
    <name evidence="4" type="ORF">NCTC13149_00506</name>
</gene>
<feature type="transmembrane region" description="Helical" evidence="2">
    <location>
        <begin position="232"/>
        <end position="254"/>
    </location>
</feature>
<accession>A0A379C3A5</accession>
<name>A0A379C3A5_9FIRM</name>
<dbReference type="InterPro" id="IPR010656">
    <property type="entry name" value="DctM"/>
</dbReference>
<dbReference type="NCBIfam" id="TIGR02123">
    <property type="entry name" value="TRAP_fused"/>
    <property type="match status" value="1"/>
</dbReference>
<dbReference type="OrthoDB" id="9759894at2"/>
<keyword evidence="2" id="KW-1133">Transmembrane helix</keyword>
<feature type="transmembrane region" description="Helical" evidence="2">
    <location>
        <begin position="631"/>
        <end position="650"/>
    </location>
</feature>
<dbReference type="Pfam" id="PF06808">
    <property type="entry name" value="DctM"/>
    <property type="match status" value="1"/>
</dbReference>
<organism evidence="4 5">
    <name type="scientific">Peptoniphilus lacrimalis</name>
    <dbReference type="NCBI Taxonomy" id="33031"/>
    <lineage>
        <taxon>Bacteria</taxon>
        <taxon>Bacillati</taxon>
        <taxon>Bacillota</taxon>
        <taxon>Tissierellia</taxon>
        <taxon>Tissierellales</taxon>
        <taxon>Peptoniphilaceae</taxon>
        <taxon>Peptoniphilus</taxon>
    </lineage>
</organism>
<evidence type="ECO:0000256" key="1">
    <source>
        <dbReference type="SAM" id="MobiDB-lite"/>
    </source>
</evidence>
<feature type="transmembrane region" description="Helical" evidence="2">
    <location>
        <begin position="75"/>
        <end position="95"/>
    </location>
</feature>
<feature type="transmembrane region" description="Helical" evidence="2">
    <location>
        <begin position="424"/>
        <end position="444"/>
    </location>
</feature>
<dbReference type="EMBL" id="UGSZ01000001">
    <property type="protein sequence ID" value="SUB56713.1"/>
    <property type="molecule type" value="Genomic_DNA"/>
</dbReference>
<feature type="transmembrane region" description="Helical" evidence="2">
    <location>
        <begin position="107"/>
        <end position="124"/>
    </location>
</feature>
<feature type="domain" description="TRAP C4-dicarboxylate transport system permease DctM subunit" evidence="3">
    <location>
        <begin position="173"/>
        <end position="614"/>
    </location>
</feature>
<dbReference type="PANTHER" id="PTHR43849:SF2">
    <property type="entry name" value="BLL3936 PROTEIN"/>
    <property type="match status" value="1"/>
</dbReference>
<feature type="compositionally biased region" description="Basic and acidic residues" evidence="1">
    <location>
        <begin position="1"/>
        <end position="29"/>
    </location>
</feature>
<feature type="transmembrane region" description="Helical" evidence="2">
    <location>
        <begin position="659"/>
        <end position="688"/>
    </location>
</feature>
<dbReference type="Proteomes" id="UP000255517">
    <property type="component" value="Unassembled WGS sequence"/>
</dbReference>
<feature type="transmembrane region" description="Helical" evidence="2">
    <location>
        <begin position="357"/>
        <end position="378"/>
    </location>
</feature>
<dbReference type="AlphaFoldDB" id="A0A379C3A5"/>
<dbReference type="STRING" id="1122949.GCA_000378725_00535"/>
<proteinExistence type="predicted"/>